<evidence type="ECO:0000313" key="1">
    <source>
        <dbReference type="EMBL" id="KAF2609259.1"/>
    </source>
</evidence>
<proteinExistence type="predicted"/>
<protein>
    <submittedName>
        <fullName evidence="1">Uncharacterized protein</fullName>
    </submittedName>
</protein>
<sequence length="80" mass="9121">MREVEACSDPPSPTLASGKGSLFQLRLRRLLVTESRGLQSFALLLRNPVSFGLRLLVRFVSSSARLPLRWVFGSLRMRYR</sequence>
<dbReference type="Proteomes" id="UP000712281">
    <property type="component" value="Unassembled WGS sequence"/>
</dbReference>
<organism evidence="1 2">
    <name type="scientific">Brassica cretica</name>
    <name type="common">Mustard</name>
    <dbReference type="NCBI Taxonomy" id="69181"/>
    <lineage>
        <taxon>Eukaryota</taxon>
        <taxon>Viridiplantae</taxon>
        <taxon>Streptophyta</taxon>
        <taxon>Embryophyta</taxon>
        <taxon>Tracheophyta</taxon>
        <taxon>Spermatophyta</taxon>
        <taxon>Magnoliopsida</taxon>
        <taxon>eudicotyledons</taxon>
        <taxon>Gunneridae</taxon>
        <taxon>Pentapetalae</taxon>
        <taxon>rosids</taxon>
        <taxon>malvids</taxon>
        <taxon>Brassicales</taxon>
        <taxon>Brassicaceae</taxon>
        <taxon>Brassiceae</taxon>
        <taxon>Brassica</taxon>
    </lineage>
</organism>
<evidence type="ECO:0000313" key="2">
    <source>
        <dbReference type="Proteomes" id="UP000712281"/>
    </source>
</evidence>
<accession>A0A8S9LTV1</accession>
<reference evidence="1" key="1">
    <citation type="submission" date="2019-12" db="EMBL/GenBank/DDBJ databases">
        <title>Genome sequencing and annotation of Brassica cretica.</title>
        <authorList>
            <person name="Studholme D.J."/>
            <person name="Sarris P.F."/>
        </authorList>
    </citation>
    <scope>NUCLEOTIDE SEQUENCE</scope>
    <source>
        <strain evidence="1">PFS-001/15</strain>
        <tissue evidence="1">Leaf</tissue>
    </source>
</reference>
<dbReference type="AlphaFoldDB" id="A0A8S9LTV1"/>
<name>A0A8S9LTV1_BRACR</name>
<dbReference type="EMBL" id="QGKW02000276">
    <property type="protein sequence ID" value="KAF2609259.1"/>
    <property type="molecule type" value="Genomic_DNA"/>
</dbReference>
<comment type="caution">
    <text evidence="1">The sequence shown here is derived from an EMBL/GenBank/DDBJ whole genome shotgun (WGS) entry which is preliminary data.</text>
</comment>
<gene>
    <name evidence="1" type="ORF">F2Q68_00046108</name>
</gene>